<keyword evidence="8 10" id="KW-0472">Membrane</keyword>
<keyword evidence="4 11" id="KW-0762">Sugar transport</keyword>
<evidence type="ECO:0000256" key="10">
    <source>
        <dbReference type="SAM" id="Phobius"/>
    </source>
</evidence>
<evidence type="ECO:0000313" key="11">
    <source>
        <dbReference type="EMBL" id="NVY96083.1"/>
    </source>
</evidence>
<dbReference type="GO" id="GO:0005886">
    <property type="term" value="C:plasma membrane"/>
    <property type="evidence" value="ECO:0007669"/>
    <property type="project" value="UniProtKB-SubCell"/>
</dbReference>
<keyword evidence="12" id="KW-1185">Reference proteome</keyword>
<accession>A0A850QZG5</accession>
<protein>
    <submittedName>
        <fullName evidence="11">PTS sugar transporter subunit IIC</fullName>
    </submittedName>
</protein>
<dbReference type="Proteomes" id="UP000563523">
    <property type="component" value="Unassembled WGS sequence"/>
</dbReference>
<evidence type="ECO:0000313" key="12">
    <source>
        <dbReference type="Proteomes" id="UP000563523"/>
    </source>
</evidence>
<evidence type="ECO:0000256" key="1">
    <source>
        <dbReference type="ARBA" id="ARBA00004651"/>
    </source>
</evidence>
<organism evidence="11 12">
    <name type="scientific">Bombilactobacillus apium</name>
    <dbReference type="NCBI Taxonomy" id="2675299"/>
    <lineage>
        <taxon>Bacteria</taxon>
        <taxon>Bacillati</taxon>
        <taxon>Bacillota</taxon>
        <taxon>Bacilli</taxon>
        <taxon>Lactobacillales</taxon>
        <taxon>Lactobacillaceae</taxon>
        <taxon>Bombilactobacillus</taxon>
    </lineage>
</organism>
<feature type="transmembrane region" description="Helical" evidence="10">
    <location>
        <begin position="69"/>
        <end position="94"/>
    </location>
</feature>
<name>A0A850QZG5_9LACO</name>
<dbReference type="GO" id="GO:0009401">
    <property type="term" value="P:phosphoenolpyruvate-dependent sugar phosphotransferase system"/>
    <property type="evidence" value="ECO:0007669"/>
    <property type="project" value="UniProtKB-KW"/>
</dbReference>
<dbReference type="Pfam" id="PF03609">
    <property type="entry name" value="EII-Sor"/>
    <property type="match status" value="1"/>
</dbReference>
<comment type="subcellular location">
    <subcellularLocation>
        <location evidence="1">Cell membrane</location>
        <topology evidence="1">Multi-pass membrane protein</topology>
    </subcellularLocation>
</comment>
<gene>
    <name evidence="11" type="ORF">HU830_02645</name>
</gene>
<evidence type="ECO:0000256" key="5">
    <source>
        <dbReference type="ARBA" id="ARBA00022683"/>
    </source>
</evidence>
<dbReference type="AlphaFoldDB" id="A0A850QZG5"/>
<feature type="transmembrane region" description="Helical" evidence="10">
    <location>
        <begin position="135"/>
        <end position="155"/>
    </location>
</feature>
<feature type="transmembrane region" description="Helical" evidence="10">
    <location>
        <begin position="175"/>
        <end position="195"/>
    </location>
</feature>
<comment type="caution">
    <text evidence="11">The sequence shown here is derived from an EMBL/GenBank/DDBJ whole genome shotgun (WGS) entry which is preliminary data.</text>
</comment>
<dbReference type="InterPro" id="IPR004700">
    <property type="entry name" value="PTS_IIC_man"/>
</dbReference>
<evidence type="ECO:0000256" key="6">
    <source>
        <dbReference type="ARBA" id="ARBA00022692"/>
    </source>
</evidence>
<evidence type="ECO:0000256" key="2">
    <source>
        <dbReference type="ARBA" id="ARBA00022448"/>
    </source>
</evidence>
<evidence type="ECO:0000256" key="7">
    <source>
        <dbReference type="ARBA" id="ARBA00022989"/>
    </source>
</evidence>
<dbReference type="PROSITE" id="PS51106">
    <property type="entry name" value="PTS_EIIC_TYPE_4"/>
    <property type="match status" value="1"/>
</dbReference>
<reference evidence="11 12" key="1">
    <citation type="submission" date="2020-06" db="EMBL/GenBank/DDBJ databases">
        <authorList>
            <person name="Kang J."/>
        </authorList>
    </citation>
    <scope>NUCLEOTIDE SEQUENCE [LARGE SCALE GENOMIC DNA]</scope>
    <source>
        <strain evidence="11 12">DCY120</strain>
    </source>
</reference>
<keyword evidence="6 10" id="KW-0812">Transmembrane</keyword>
<evidence type="ECO:0000256" key="3">
    <source>
        <dbReference type="ARBA" id="ARBA00022475"/>
    </source>
</evidence>
<feature type="region of interest" description="Disordered" evidence="9">
    <location>
        <begin position="241"/>
        <end position="266"/>
    </location>
</feature>
<keyword evidence="7 10" id="KW-1133">Transmembrane helix</keyword>
<keyword evidence="2" id="KW-0813">Transport</keyword>
<feature type="transmembrane region" description="Helical" evidence="10">
    <location>
        <begin position="201"/>
        <end position="232"/>
    </location>
</feature>
<feature type="compositionally biased region" description="Basic and acidic residues" evidence="9">
    <location>
        <begin position="241"/>
        <end position="257"/>
    </location>
</feature>
<dbReference type="PANTHER" id="PTHR32502:SF8">
    <property type="entry name" value="N-ACETYLGALACTOSAMINE PERMEASE IIC COMPONENT 1"/>
    <property type="match status" value="1"/>
</dbReference>
<keyword evidence="3" id="KW-1003">Cell membrane</keyword>
<evidence type="ECO:0000256" key="8">
    <source>
        <dbReference type="ARBA" id="ARBA00023136"/>
    </source>
</evidence>
<evidence type="ECO:0000256" key="4">
    <source>
        <dbReference type="ARBA" id="ARBA00022597"/>
    </source>
</evidence>
<evidence type="ECO:0000256" key="9">
    <source>
        <dbReference type="SAM" id="MobiDB-lite"/>
    </source>
</evidence>
<feature type="transmembrane region" description="Helical" evidence="10">
    <location>
        <begin position="27"/>
        <end position="48"/>
    </location>
</feature>
<sequence length="266" mass="28213">MTTALLVACWAGFCALDDLGPQMIRRPLLIATVVGLIMGNLRAGLLIGATLEVMWMGVGNVGAYSAPDLISGSAIGTALGIASGGTATAVALAVPTSLLAQQLLILYRSGIVYLNPIMEKTAATGDFNKVYRVNYFPMFLVFLIRAVPTFLAIYFGSGAIKVVVNALPKQIMTGLTIAGSIIPAVGIGLLMLMMIKKGELWVFFIAGFALAVYLKLAVLPVTLIALPFALIYDYAIQDHRAASKEDASGDSDKKEDDSPTEETYDL</sequence>
<keyword evidence="5" id="KW-0598">Phosphotransferase system</keyword>
<dbReference type="RefSeq" id="WP_176942245.1">
    <property type="nucleotide sequence ID" value="NZ_JABZEC010000002.1"/>
</dbReference>
<dbReference type="InterPro" id="IPR050303">
    <property type="entry name" value="GatZ_KbaZ_carbometab"/>
</dbReference>
<dbReference type="EMBL" id="JABZEC010000002">
    <property type="protein sequence ID" value="NVY96083.1"/>
    <property type="molecule type" value="Genomic_DNA"/>
</dbReference>
<dbReference type="PANTHER" id="PTHR32502">
    <property type="entry name" value="N-ACETYLGALACTOSAMINE PERMEASE II COMPONENT-RELATED"/>
    <property type="match status" value="1"/>
</dbReference>
<proteinExistence type="predicted"/>